<dbReference type="GeneID" id="37024288"/>
<dbReference type="InterPro" id="IPR039742">
    <property type="entry name" value="Shq1"/>
</dbReference>
<feature type="domain" description="Shq1 C-terminal" evidence="2">
    <location>
        <begin position="245"/>
        <end position="406"/>
    </location>
</feature>
<organism evidence="3 4">
    <name type="scientific">Meira miltonrushii</name>
    <dbReference type="NCBI Taxonomy" id="1280837"/>
    <lineage>
        <taxon>Eukaryota</taxon>
        <taxon>Fungi</taxon>
        <taxon>Dikarya</taxon>
        <taxon>Basidiomycota</taxon>
        <taxon>Ustilaginomycotina</taxon>
        <taxon>Exobasidiomycetes</taxon>
        <taxon>Exobasidiales</taxon>
        <taxon>Brachybasidiaceae</taxon>
        <taxon>Meira</taxon>
    </lineage>
</organism>
<evidence type="ECO:0000313" key="4">
    <source>
        <dbReference type="Proteomes" id="UP000245771"/>
    </source>
</evidence>
<dbReference type="GO" id="GO:0005654">
    <property type="term" value="C:nucleoplasm"/>
    <property type="evidence" value="ECO:0007669"/>
    <property type="project" value="TreeGrafter"/>
</dbReference>
<dbReference type="PANTHER" id="PTHR12967">
    <property type="entry name" value="PROTEIN SHQ1 HOMOLOG"/>
    <property type="match status" value="1"/>
</dbReference>
<dbReference type="STRING" id="1280837.A0A316VFP1"/>
<evidence type="ECO:0000259" key="2">
    <source>
        <dbReference type="Pfam" id="PF04925"/>
    </source>
</evidence>
<dbReference type="AlphaFoldDB" id="A0A316VFP1"/>
<dbReference type="InterPro" id="IPR008978">
    <property type="entry name" value="HSP20-like_chaperone"/>
</dbReference>
<reference evidence="3 4" key="1">
    <citation type="journal article" date="2018" name="Mol. Biol. Evol.">
        <title>Broad Genomic Sampling Reveals a Smut Pathogenic Ancestry of the Fungal Clade Ustilaginomycotina.</title>
        <authorList>
            <person name="Kijpornyongpan T."/>
            <person name="Mondo S.J."/>
            <person name="Barry K."/>
            <person name="Sandor L."/>
            <person name="Lee J."/>
            <person name="Lipzen A."/>
            <person name="Pangilinan J."/>
            <person name="LaButti K."/>
            <person name="Hainaut M."/>
            <person name="Henrissat B."/>
            <person name="Grigoriev I.V."/>
            <person name="Spatafora J.W."/>
            <person name="Aime M.C."/>
        </authorList>
    </citation>
    <scope>NUCLEOTIDE SEQUENCE [LARGE SCALE GENOMIC DNA]</scope>
    <source>
        <strain evidence="3 4">MCA 3882</strain>
    </source>
</reference>
<dbReference type="Proteomes" id="UP000245771">
    <property type="component" value="Unassembled WGS sequence"/>
</dbReference>
<comment type="similarity">
    <text evidence="1">Belongs to the SHQ1 family.</text>
</comment>
<gene>
    <name evidence="3" type="ORF">FA14DRAFT_54294</name>
</gene>
<keyword evidence="4" id="KW-1185">Reference proteome</keyword>
<proteinExistence type="inferred from homology"/>
<dbReference type="RefSeq" id="XP_025356652.1">
    <property type="nucleotide sequence ID" value="XM_025502507.1"/>
</dbReference>
<dbReference type="Gene3D" id="2.60.40.790">
    <property type="match status" value="1"/>
</dbReference>
<dbReference type="OrthoDB" id="73639at2759"/>
<sequence length="431" mass="47710">MVLTPPFRMRQTENSVLLEVDIPRSEDDSSLRVVVDNDNIFGLAGANAYLPLVFPEGVLSNGSAKWTGQSHLDEAGAALSLCRSNEHSILVSIRKVQPGKQIDGLDTLKPSVFAVPTSGDAEQDEEERLAGLEMLQRGMEAVQKQEAEDESSGGRGSIIEQPLLFTPKVGTDIKTRLHECIGELPPLQQRREQAEKAEEEKWDEGMYLDSFVDEEGEIKHLLNASLSVGTTKAQASGRNSSLTDVNEERRRDAHLLLLELLLAFAYDRRTTLGDPTVESGWTIAVLCRSLVASCTPTSIQADNVISILRSSIRRQLCFTLYRHWQLSLRIAADVSTLLREKDAAFTAVQQIQTRFEEGDDDALAIYDQCVIKPLAYWFDALFSTQTLSSLADELEHAISTITKEYVGPTWDIELLEESAREAIAQGEGGFV</sequence>
<accession>A0A316VFP1</accession>
<dbReference type="InterPro" id="IPR007009">
    <property type="entry name" value="Shq1_C"/>
</dbReference>
<name>A0A316VFP1_9BASI</name>
<dbReference type="EMBL" id="KZ819603">
    <property type="protein sequence ID" value="PWN36350.1"/>
    <property type="molecule type" value="Genomic_DNA"/>
</dbReference>
<dbReference type="GO" id="GO:0005737">
    <property type="term" value="C:cytoplasm"/>
    <property type="evidence" value="ECO:0007669"/>
    <property type="project" value="TreeGrafter"/>
</dbReference>
<evidence type="ECO:0000256" key="1">
    <source>
        <dbReference type="ARBA" id="ARBA00005607"/>
    </source>
</evidence>
<dbReference type="PANTHER" id="PTHR12967:SF0">
    <property type="entry name" value="PROTEIN SHQ1 HOMOLOG"/>
    <property type="match status" value="1"/>
</dbReference>
<dbReference type="GO" id="GO:0000493">
    <property type="term" value="P:box H/ACA snoRNP assembly"/>
    <property type="evidence" value="ECO:0007669"/>
    <property type="project" value="InterPro"/>
</dbReference>
<evidence type="ECO:0000313" key="3">
    <source>
        <dbReference type="EMBL" id="PWN36350.1"/>
    </source>
</evidence>
<dbReference type="InParanoid" id="A0A316VFP1"/>
<dbReference type="Pfam" id="PF04925">
    <property type="entry name" value="SHQ1"/>
    <property type="match status" value="1"/>
</dbReference>
<protein>
    <recommendedName>
        <fullName evidence="2">Shq1 C-terminal domain-containing protein</fullName>
    </recommendedName>
</protein>
<dbReference type="GO" id="GO:0051082">
    <property type="term" value="F:unfolded protein binding"/>
    <property type="evidence" value="ECO:0007669"/>
    <property type="project" value="TreeGrafter"/>
</dbReference>
<dbReference type="FunCoup" id="A0A316VFP1">
    <property type="interactions" value="573"/>
</dbReference>